<dbReference type="NCBIfam" id="NF001030">
    <property type="entry name" value="PRK00110.1"/>
    <property type="match status" value="1"/>
</dbReference>
<evidence type="ECO:0000259" key="6">
    <source>
        <dbReference type="Pfam" id="PF20772"/>
    </source>
</evidence>
<dbReference type="FunFam" id="1.10.10.200:FF:000002">
    <property type="entry name" value="Probable transcriptional regulatory protein CLM62_37755"/>
    <property type="match status" value="1"/>
</dbReference>
<dbReference type="AlphaFoldDB" id="A0A381ULW2"/>
<dbReference type="NCBIfam" id="TIGR01033">
    <property type="entry name" value="YebC/PmpR family DNA-binding transcriptional regulator"/>
    <property type="match status" value="1"/>
</dbReference>
<dbReference type="InterPro" id="IPR048300">
    <property type="entry name" value="TACO1_YebC-like_2nd/3rd_dom"/>
</dbReference>
<dbReference type="InterPro" id="IPR026564">
    <property type="entry name" value="Transcrip_reg_TACO1-like_dom3"/>
</dbReference>
<evidence type="ECO:0000256" key="3">
    <source>
        <dbReference type="ARBA" id="ARBA00022490"/>
    </source>
</evidence>
<comment type="similarity">
    <text evidence="2">Belongs to the TACO1 family.</text>
</comment>
<dbReference type="Pfam" id="PF01709">
    <property type="entry name" value="Transcrip_reg"/>
    <property type="match status" value="1"/>
</dbReference>
<comment type="subcellular location">
    <subcellularLocation>
        <location evidence="1">Mitochondrion</location>
    </subcellularLocation>
</comment>
<evidence type="ECO:0000256" key="4">
    <source>
        <dbReference type="ARBA" id="ARBA00023125"/>
    </source>
</evidence>
<dbReference type="Pfam" id="PF20772">
    <property type="entry name" value="TACO1_YebC_N"/>
    <property type="match status" value="1"/>
</dbReference>
<dbReference type="EMBL" id="UINC01006699">
    <property type="protein sequence ID" value="SVA29110.1"/>
    <property type="molecule type" value="Genomic_DNA"/>
</dbReference>
<gene>
    <name evidence="7" type="ORF">METZ01_LOCUS81964</name>
</gene>
<dbReference type="PANTHER" id="PTHR12532">
    <property type="entry name" value="TRANSLATIONAL ACTIVATOR OF CYTOCHROME C OXIDASE 1"/>
    <property type="match status" value="1"/>
</dbReference>
<dbReference type="PANTHER" id="PTHR12532:SF6">
    <property type="entry name" value="TRANSCRIPTIONAL REGULATORY PROTEIN YEBC-RELATED"/>
    <property type="match status" value="1"/>
</dbReference>
<dbReference type="Gene3D" id="1.10.10.200">
    <property type="match status" value="1"/>
</dbReference>
<dbReference type="GO" id="GO:0005739">
    <property type="term" value="C:mitochondrion"/>
    <property type="evidence" value="ECO:0007669"/>
    <property type="project" value="UniProtKB-SubCell"/>
</dbReference>
<accession>A0A381ULW2</accession>
<proteinExistence type="inferred from homology"/>
<dbReference type="SUPFAM" id="SSF75625">
    <property type="entry name" value="YebC-like"/>
    <property type="match status" value="1"/>
</dbReference>
<evidence type="ECO:0000259" key="5">
    <source>
        <dbReference type="Pfam" id="PF01709"/>
    </source>
</evidence>
<feature type="non-terminal residue" evidence="7">
    <location>
        <position position="1"/>
    </location>
</feature>
<name>A0A381ULW2_9ZZZZ</name>
<dbReference type="InterPro" id="IPR017856">
    <property type="entry name" value="Integrase-like_N"/>
</dbReference>
<feature type="domain" description="TACO1/YebC-like N-terminal" evidence="6">
    <location>
        <begin position="5"/>
        <end position="76"/>
    </location>
</feature>
<sequence length="250" mass="26825">VSGHSKWSTIKRKKGAADAARGKVFSRLVKEITVAAKQGGPDSESNPRLRTAVATAKAENMPADNIKRAIQRGTGELPGVIYEEVNYEGYGPGGVALLVQAATDNRNRTVAEIRKIFERAGGHLSELNSVAWMFKQAGLFLIDACTIGEDDLLLVALDAGAADVDADDGMYEVTTTTTKFAGVREAFDDNGIKCEQAELAMLPASYIKLQGSEAKKCLKLMENLEDHDDVQGVYTNADIDPTEFKEAAAG</sequence>
<dbReference type="InterPro" id="IPR002876">
    <property type="entry name" value="Transcrip_reg_TACO1-like"/>
</dbReference>
<dbReference type="InterPro" id="IPR049083">
    <property type="entry name" value="TACO1_YebC_N"/>
</dbReference>
<reference evidence="7" key="1">
    <citation type="submission" date="2018-05" db="EMBL/GenBank/DDBJ databases">
        <authorList>
            <person name="Lanie J.A."/>
            <person name="Ng W.-L."/>
            <person name="Kazmierczak K.M."/>
            <person name="Andrzejewski T.M."/>
            <person name="Davidsen T.M."/>
            <person name="Wayne K.J."/>
            <person name="Tettelin H."/>
            <person name="Glass J.I."/>
            <person name="Rusch D."/>
            <person name="Podicherti R."/>
            <person name="Tsui H.-C.T."/>
            <person name="Winkler M.E."/>
        </authorList>
    </citation>
    <scope>NUCLEOTIDE SEQUENCE</scope>
</reference>
<dbReference type="HAMAP" id="MF_00693">
    <property type="entry name" value="Transcrip_reg_TACO1"/>
    <property type="match status" value="1"/>
</dbReference>
<protein>
    <recommendedName>
        <fullName evidence="8">YebC/PmpR family DNA-binding transcriptional regulator</fullName>
    </recommendedName>
</protein>
<evidence type="ECO:0000256" key="2">
    <source>
        <dbReference type="ARBA" id="ARBA00008724"/>
    </source>
</evidence>
<keyword evidence="4" id="KW-0238">DNA-binding</keyword>
<evidence type="ECO:0008006" key="8">
    <source>
        <dbReference type="Google" id="ProtNLM"/>
    </source>
</evidence>
<dbReference type="NCBIfam" id="NF009044">
    <property type="entry name" value="PRK12378.1"/>
    <property type="match status" value="1"/>
</dbReference>
<dbReference type="GO" id="GO:0005829">
    <property type="term" value="C:cytosol"/>
    <property type="evidence" value="ECO:0007669"/>
    <property type="project" value="TreeGrafter"/>
</dbReference>
<dbReference type="GO" id="GO:0003677">
    <property type="term" value="F:DNA binding"/>
    <property type="evidence" value="ECO:0007669"/>
    <property type="project" value="UniProtKB-KW"/>
</dbReference>
<evidence type="ECO:0000313" key="7">
    <source>
        <dbReference type="EMBL" id="SVA29110.1"/>
    </source>
</evidence>
<keyword evidence="3" id="KW-0963">Cytoplasm</keyword>
<dbReference type="InterPro" id="IPR029072">
    <property type="entry name" value="YebC-like"/>
</dbReference>
<dbReference type="Gene3D" id="3.30.70.980">
    <property type="match status" value="2"/>
</dbReference>
<feature type="domain" description="TACO1/YebC-like second and third" evidence="5">
    <location>
        <begin position="82"/>
        <end position="237"/>
    </location>
</feature>
<organism evidence="7">
    <name type="scientific">marine metagenome</name>
    <dbReference type="NCBI Taxonomy" id="408172"/>
    <lineage>
        <taxon>unclassified sequences</taxon>
        <taxon>metagenomes</taxon>
        <taxon>ecological metagenomes</taxon>
    </lineage>
</organism>
<evidence type="ECO:0000256" key="1">
    <source>
        <dbReference type="ARBA" id="ARBA00004173"/>
    </source>
</evidence>